<organism evidence="13 14">
    <name type="scientific">Lacrimispora xylanisolvens</name>
    <dbReference type="NCBI Taxonomy" id="384636"/>
    <lineage>
        <taxon>Bacteria</taxon>
        <taxon>Bacillati</taxon>
        <taxon>Bacillota</taxon>
        <taxon>Clostridia</taxon>
        <taxon>Lachnospirales</taxon>
        <taxon>Lachnospiraceae</taxon>
        <taxon>Lacrimispora</taxon>
    </lineage>
</organism>
<keyword evidence="4 10" id="KW-0597">Phosphoprotein</keyword>
<dbReference type="Pfam" id="PF00072">
    <property type="entry name" value="Response_reg"/>
    <property type="match status" value="1"/>
</dbReference>
<dbReference type="Pfam" id="PF17853">
    <property type="entry name" value="GGDEF_2"/>
    <property type="match status" value="1"/>
</dbReference>
<evidence type="ECO:0000256" key="2">
    <source>
        <dbReference type="ARBA" id="ARBA00018672"/>
    </source>
</evidence>
<keyword evidence="6" id="KW-0805">Transcription regulation</keyword>
<evidence type="ECO:0000256" key="9">
    <source>
        <dbReference type="ARBA" id="ARBA00024867"/>
    </source>
</evidence>
<gene>
    <name evidence="13" type="ORF">BXY41_103267</name>
</gene>
<comment type="function">
    <text evidence="9">May play the central regulatory role in sporulation. It may be an element of the effector pathway responsible for the activation of sporulation genes in response to nutritional stress. Spo0A may act in concert with spo0H (a sigma factor) to control the expression of some genes that are critical to the sporulation process.</text>
</comment>
<dbReference type="InterPro" id="IPR041522">
    <property type="entry name" value="CdaR_GGDEF"/>
</dbReference>
<dbReference type="PANTHER" id="PTHR42713:SF3">
    <property type="entry name" value="TRANSCRIPTIONAL REGULATORY PROTEIN HPTR"/>
    <property type="match status" value="1"/>
</dbReference>
<keyword evidence="8" id="KW-0804">Transcription</keyword>
<dbReference type="PROSITE" id="PS50110">
    <property type="entry name" value="RESPONSE_REGULATORY"/>
    <property type="match status" value="1"/>
</dbReference>
<keyword evidence="14" id="KW-1185">Reference proteome</keyword>
<dbReference type="Gene3D" id="3.40.50.2300">
    <property type="match status" value="1"/>
</dbReference>
<evidence type="ECO:0000259" key="11">
    <source>
        <dbReference type="PROSITE" id="PS01124"/>
    </source>
</evidence>
<dbReference type="SUPFAM" id="SSF46689">
    <property type="entry name" value="Homeodomain-like"/>
    <property type="match status" value="1"/>
</dbReference>
<dbReference type="InterPro" id="IPR001789">
    <property type="entry name" value="Sig_transdc_resp-reg_receiver"/>
</dbReference>
<dbReference type="CDD" id="cd17536">
    <property type="entry name" value="REC_YesN-like"/>
    <property type="match status" value="1"/>
</dbReference>
<dbReference type="PANTHER" id="PTHR42713">
    <property type="entry name" value="HISTIDINE KINASE-RELATED"/>
    <property type="match status" value="1"/>
</dbReference>
<keyword evidence="3" id="KW-0963">Cytoplasm</keyword>
<sequence>MYRIMIVDDEDYVRDILVKNIRSSSLAVEVVAVAGDGKEALKSALQLKPDILITDISMPFMNGLELIKEMQKARLLSKYVVISGYDEFDYARQAISLGVKDYLLKPFLPQELDEVLVKMINELDSQKTLQQNMSLLREQAIIREGLYREKVCKDLLEGRECRETDYKQLGMDLTGDYYLAGILRLAGGTWDFKSQESIEEFLLLIRDGYFPADISLYGVSFDGAHLVIIWCGSGNGKAAFTGKIKTGMEKIQVSLKKYYQIQLTSAIGSPYKSREGLCASYQEAMAVWRGMINTEHPVLFYGEEHEKQEEGSSSSIRDWKNQIRLSVRLGQKDEALLQLKGLIKSYASLANKKNDYISVSVKELIYAIQNDMEHAGFDREILEPAASMQDRIHYGSLMDMKEMLESYIETCCLVISEYSEETKASTVVKQIKLLLENNIKDCKVDLEWVADKVHFSSSYVRQIFKQHTGEGVGEYLIRKRMEHAGMLLQNTSLKIQEVSEECGYENQRYFASSFKKFYGCTPTEFKKAVEEERLY</sequence>
<evidence type="ECO:0000256" key="5">
    <source>
        <dbReference type="ARBA" id="ARBA00023012"/>
    </source>
</evidence>
<evidence type="ECO:0000256" key="10">
    <source>
        <dbReference type="PROSITE-ProRule" id="PRU00169"/>
    </source>
</evidence>
<dbReference type="GO" id="GO:0005737">
    <property type="term" value="C:cytoplasm"/>
    <property type="evidence" value="ECO:0007669"/>
    <property type="project" value="UniProtKB-SubCell"/>
</dbReference>
<dbReference type="RefSeq" id="WP_104436106.1">
    <property type="nucleotide sequence ID" value="NZ_PTJA01000003.1"/>
</dbReference>
<accession>A0A2S6HVS5</accession>
<name>A0A2S6HVS5_9FIRM</name>
<evidence type="ECO:0000256" key="8">
    <source>
        <dbReference type="ARBA" id="ARBA00023163"/>
    </source>
</evidence>
<feature type="domain" description="HTH araC/xylS-type" evidence="11">
    <location>
        <begin position="429"/>
        <end position="528"/>
    </location>
</feature>
<evidence type="ECO:0000313" key="13">
    <source>
        <dbReference type="EMBL" id="PPK82054.1"/>
    </source>
</evidence>
<dbReference type="SMART" id="SM00342">
    <property type="entry name" value="HTH_ARAC"/>
    <property type="match status" value="1"/>
</dbReference>
<dbReference type="Pfam" id="PF12833">
    <property type="entry name" value="HTH_18"/>
    <property type="match status" value="1"/>
</dbReference>
<dbReference type="InterPro" id="IPR020449">
    <property type="entry name" value="Tscrpt_reg_AraC-type_HTH"/>
</dbReference>
<comment type="caution">
    <text evidence="13">The sequence shown here is derived from an EMBL/GenBank/DDBJ whole genome shotgun (WGS) entry which is preliminary data.</text>
</comment>
<evidence type="ECO:0000256" key="3">
    <source>
        <dbReference type="ARBA" id="ARBA00022490"/>
    </source>
</evidence>
<evidence type="ECO:0000313" key="14">
    <source>
        <dbReference type="Proteomes" id="UP000237749"/>
    </source>
</evidence>
<dbReference type="PROSITE" id="PS01124">
    <property type="entry name" value="HTH_ARAC_FAMILY_2"/>
    <property type="match status" value="1"/>
</dbReference>
<evidence type="ECO:0000256" key="6">
    <source>
        <dbReference type="ARBA" id="ARBA00023015"/>
    </source>
</evidence>
<keyword evidence="5" id="KW-0902">Two-component regulatory system</keyword>
<keyword evidence="7" id="KW-0238">DNA-binding</keyword>
<dbReference type="InterPro" id="IPR018060">
    <property type="entry name" value="HTH_AraC"/>
</dbReference>
<dbReference type="Gene3D" id="1.10.10.60">
    <property type="entry name" value="Homeodomain-like"/>
    <property type="match status" value="2"/>
</dbReference>
<evidence type="ECO:0000259" key="12">
    <source>
        <dbReference type="PROSITE" id="PS50110"/>
    </source>
</evidence>
<dbReference type="SUPFAM" id="SSF52172">
    <property type="entry name" value="CheY-like"/>
    <property type="match status" value="1"/>
</dbReference>
<dbReference type="PRINTS" id="PR00032">
    <property type="entry name" value="HTHARAC"/>
</dbReference>
<evidence type="ECO:0000256" key="1">
    <source>
        <dbReference type="ARBA" id="ARBA00004496"/>
    </source>
</evidence>
<evidence type="ECO:0000256" key="4">
    <source>
        <dbReference type="ARBA" id="ARBA00022553"/>
    </source>
</evidence>
<dbReference type="InterPro" id="IPR051552">
    <property type="entry name" value="HptR"/>
</dbReference>
<dbReference type="GO" id="GO:0043565">
    <property type="term" value="F:sequence-specific DNA binding"/>
    <property type="evidence" value="ECO:0007669"/>
    <property type="project" value="InterPro"/>
</dbReference>
<reference evidence="13 14" key="1">
    <citation type="submission" date="2018-02" db="EMBL/GenBank/DDBJ databases">
        <title>Genomic Encyclopedia of Archaeal and Bacterial Type Strains, Phase II (KMG-II): from individual species to whole genera.</title>
        <authorList>
            <person name="Goeker M."/>
        </authorList>
    </citation>
    <scope>NUCLEOTIDE SEQUENCE [LARGE SCALE GENOMIC DNA]</scope>
    <source>
        <strain evidence="13 14">DSM 3808</strain>
    </source>
</reference>
<dbReference type="OrthoDB" id="9797097at2"/>
<dbReference type="GO" id="GO:0000160">
    <property type="term" value="P:phosphorelay signal transduction system"/>
    <property type="evidence" value="ECO:0007669"/>
    <property type="project" value="UniProtKB-KW"/>
</dbReference>
<dbReference type="InterPro" id="IPR009057">
    <property type="entry name" value="Homeodomain-like_sf"/>
</dbReference>
<dbReference type="EMBL" id="PTJA01000003">
    <property type="protein sequence ID" value="PPK82054.1"/>
    <property type="molecule type" value="Genomic_DNA"/>
</dbReference>
<proteinExistence type="predicted"/>
<dbReference type="SMART" id="SM00448">
    <property type="entry name" value="REC"/>
    <property type="match status" value="1"/>
</dbReference>
<dbReference type="Proteomes" id="UP000237749">
    <property type="component" value="Unassembled WGS sequence"/>
</dbReference>
<dbReference type="AlphaFoldDB" id="A0A2S6HVS5"/>
<feature type="modified residue" description="4-aspartylphosphate" evidence="10">
    <location>
        <position position="55"/>
    </location>
</feature>
<evidence type="ECO:0000256" key="7">
    <source>
        <dbReference type="ARBA" id="ARBA00023125"/>
    </source>
</evidence>
<comment type="subcellular location">
    <subcellularLocation>
        <location evidence="1">Cytoplasm</location>
    </subcellularLocation>
</comment>
<protein>
    <recommendedName>
        <fullName evidence="2">Stage 0 sporulation protein A homolog</fullName>
    </recommendedName>
</protein>
<dbReference type="InterPro" id="IPR011006">
    <property type="entry name" value="CheY-like_superfamily"/>
</dbReference>
<feature type="domain" description="Response regulatory" evidence="12">
    <location>
        <begin position="3"/>
        <end position="120"/>
    </location>
</feature>
<dbReference type="GO" id="GO:0003700">
    <property type="term" value="F:DNA-binding transcription factor activity"/>
    <property type="evidence" value="ECO:0007669"/>
    <property type="project" value="InterPro"/>
</dbReference>